<evidence type="ECO:0000313" key="2">
    <source>
        <dbReference type="Proteomes" id="UP000077069"/>
    </source>
</evidence>
<sequence>MQSVCGVFARCHSPRVWSAEFTPAFINRYPANGFRGHLGLRLCRISNAKRRSRIRCWRFDISVPGCIGAAWRVLVVVYRVPRPHVSESWSHRASFNHRNNRPGWDDNWAPHLLINKCL</sequence>
<organism evidence="1 2">
    <name type="scientific">Paraphaeosphaeria sporulosa</name>
    <dbReference type="NCBI Taxonomy" id="1460663"/>
    <lineage>
        <taxon>Eukaryota</taxon>
        <taxon>Fungi</taxon>
        <taxon>Dikarya</taxon>
        <taxon>Ascomycota</taxon>
        <taxon>Pezizomycotina</taxon>
        <taxon>Dothideomycetes</taxon>
        <taxon>Pleosporomycetidae</taxon>
        <taxon>Pleosporales</taxon>
        <taxon>Massarineae</taxon>
        <taxon>Didymosphaeriaceae</taxon>
        <taxon>Paraphaeosphaeria</taxon>
    </lineage>
</organism>
<proteinExistence type="predicted"/>
<accession>A0A177C5D7</accession>
<keyword evidence="2" id="KW-1185">Reference proteome</keyword>
<evidence type="ECO:0000313" key="1">
    <source>
        <dbReference type="EMBL" id="OAG02102.1"/>
    </source>
</evidence>
<protein>
    <submittedName>
        <fullName evidence="1">Uncharacterized protein</fullName>
    </submittedName>
</protein>
<name>A0A177C5D7_9PLEO</name>
<reference evidence="1 2" key="1">
    <citation type="submission" date="2016-05" db="EMBL/GenBank/DDBJ databases">
        <title>Comparative analysis of secretome profiles of manganese(II)-oxidizing ascomycete fungi.</title>
        <authorList>
            <consortium name="DOE Joint Genome Institute"/>
            <person name="Zeiner C.A."/>
            <person name="Purvine S.O."/>
            <person name="Zink E.M."/>
            <person name="Wu S."/>
            <person name="Pasa-Tolic L."/>
            <person name="Chaput D.L."/>
            <person name="Haridas S."/>
            <person name="Grigoriev I.V."/>
            <person name="Santelli C.M."/>
            <person name="Hansel C.M."/>
        </authorList>
    </citation>
    <scope>NUCLEOTIDE SEQUENCE [LARGE SCALE GENOMIC DNA]</scope>
    <source>
        <strain evidence="1 2">AP3s5-JAC2a</strain>
    </source>
</reference>
<gene>
    <name evidence="1" type="ORF">CC84DRAFT_983054</name>
</gene>
<dbReference type="EMBL" id="KV441556">
    <property type="protein sequence ID" value="OAG02102.1"/>
    <property type="molecule type" value="Genomic_DNA"/>
</dbReference>
<dbReference type="RefSeq" id="XP_018032467.1">
    <property type="nucleotide sequence ID" value="XM_018188050.1"/>
</dbReference>
<dbReference type="Proteomes" id="UP000077069">
    <property type="component" value="Unassembled WGS sequence"/>
</dbReference>
<dbReference type="AlphaFoldDB" id="A0A177C5D7"/>
<dbReference type="GeneID" id="28771536"/>
<dbReference type="InParanoid" id="A0A177C5D7"/>